<reference evidence="2 3" key="1">
    <citation type="submission" date="2019-03" db="EMBL/GenBank/DDBJ databases">
        <title>Rhodosporidium diobovatum UCD-FST 08-225 genome sequencing, assembly, and annotation.</title>
        <authorList>
            <person name="Fakankun I.U."/>
            <person name="Fristensky B."/>
            <person name="Levin D.B."/>
        </authorList>
    </citation>
    <scope>NUCLEOTIDE SEQUENCE [LARGE SCALE GENOMIC DNA]</scope>
    <source>
        <strain evidence="2 3">UCD-FST 08-225</strain>
    </source>
</reference>
<keyword evidence="3" id="KW-1185">Reference proteome</keyword>
<comment type="caution">
    <text evidence="2">The sequence shown here is derived from an EMBL/GenBank/DDBJ whole genome shotgun (WGS) entry which is preliminary data.</text>
</comment>
<proteinExistence type="predicted"/>
<dbReference type="OrthoDB" id="2529262at2759"/>
<sequence length="267" mass="29608">LTRLPAETTHTPVPHDVRIFFPHVGKDGAELWTTAALLSSTSDYFKDLLASKFAESVVIGSKRARRSPPPAVRPPMPDRDFQDSDDETDEGASPSSLYDLDRAPSFSYQQITVTQAAHATYRAALRYFETNFIHFAPSSSSTLPNLASASETRADRISSMVAAQPALPIPVSPKSTYRLARLIGLKYLQDACLVELAGQLTPEVAAVELFDRASTSHDEWRAVIVAYAVRHWDKMAATRSWKDAEARIRRRELPEAAPIVLELMEAR</sequence>
<evidence type="ECO:0000313" key="3">
    <source>
        <dbReference type="Proteomes" id="UP000311382"/>
    </source>
</evidence>
<feature type="region of interest" description="Disordered" evidence="1">
    <location>
        <begin position="63"/>
        <end position="100"/>
    </location>
</feature>
<evidence type="ECO:0000313" key="2">
    <source>
        <dbReference type="EMBL" id="TNY19414.1"/>
    </source>
</evidence>
<feature type="non-terminal residue" evidence="2">
    <location>
        <position position="267"/>
    </location>
</feature>
<protein>
    <recommendedName>
        <fullName evidence="4">BTB domain-containing protein</fullName>
    </recommendedName>
</protein>
<feature type="non-terminal residue" evidence="2">
    <location>
        <position position="1"/>
    </location>
</feature>
<organism evidence="2 3">
    <name type="scientific">Rhodotorula diobovata</name>
    <dbReference type="NCBI Taxonomy" id="5288"/>
    <lineage>
        <taxon>Eukaryota</taxon>
        <taxon>Fungi</taxon>
        <taxon>Dikarya</taxon>
        <taxon>Basidiomycota</taxon>
        <taxon>Pucciniomycotina</taxon>
        <taxon>Microbotryomycetes</taxon>
        <taxon>Sporidiobolales</taxon>
        <taxon>Sporidiobolaceae</taxon>
        <taxon>Rhodotorula</taxon>
    </lineage>
</organism>
<evidence type="ECO:0008006" key="4">
    <source>
        <dbReference type="Google" id="ProtNLM"/>
    </source>
</evidence>
<dbReference type="AlphaFoldDB" id="A0A5C5FTV4"/>
<dbReference type="EMBL" id="SOZI01000096">
    <property type="protein sequence ID" value="TNY19414.1"/>
    <property type="molecule type" value="Genomic_DNA"/>
</dbReference>
<evidence type="ECO:0000256" key="1">
    <source>
        <dbReference type="SAM" id="MobiDB-lite"/>
    </source>
</evidence>
<name>A0A5C5FTV4_9BASI</name>
<dbReference type="InterPro" id="IPR011333">
    <property type="entry name" value="SKP1/BTB/POZ_sf"/>
</dbReference>
<gene>
    <name evidence="2" type="ORF">DMC30DRAFT_334033</name>
</gene>
<dbReference type="Proteomes" id="UP000311382">
    <property type="component" value="Unassembled WGS sequence"/>
</dbReference>
<accession>A0A5C5FTV4</accession>
<dbReference type="Gene3D" id="3.30.710.10">
    <property type="entry name" value="Potassium Channel Kv1.1, Chain A"/>
    <property type="match status" value="1"/>
</dbReference>